<name>A0A915NF72_9BILA</name>
<evidence type="ECO:0000259" key="7">
    <source>
        <dbReference type="Pfam" id="PF00909"/>
    </source>
</evidence>
<keyword evidence="3 6" id="KW-0812">Transmembrane</keyword>
<dbReference type="GO" id="GO:0005886">
    <property type="term" value="C:plasma membrane"/>
    <property type="evidence" value="ECO:0007669"/>
    <property type="project" value="InterPro"/>
</dbReference>
<keyword evidence="8" id="KW-1185">Reference proteome</keyword>
<dbReference type="InterPro" id="IPR024041">
    <property type="entry name" value="NH4_transpt_AmtB-like_dom"/>
</dbReference>
<evidence type="ECO:0000256" key="1">
    <source>
        <dbReference type="ARBA" id="ARBA00004141"/>
    </source>
</evidence>
<dbReference type="WBParaSite" id="scf7180000417908.g1894">
    <property type="protein sequence ID" value="scf7180000417908.g1894"/>
    <property type="gene ID" value="scf7180000417908.g1894"/>
</dbReference>
<keyword evidence="5 6" id="KW-0472">Membrane</keyword>
<dbReference type="PRINTS" id="PR00342">
    <property type="entry name" value="RHESUSRHD"/>
</dbReference>
<feature type="transmembrane region" description="Helical" evidence="6">
    <location>
        <begin position="66"/>
        <end position="84"/>
    </location>
</feature>
<organism evidence="8 9">
    <name type="scientific">Meloidogyne floridensis</name>
    <dbReference type="NCBI Taxonomy" id="298350"/>
    <lineage>
        <taxon>Eukaryota</taxon>
        <taxon>Metazoa</taxon>
        <taxon>Ecdysozoa</taxon>
        <taxon>Nematoda</taxon>
        <taxon>Chromadorea</taxon>
        <taxon>Rhabditida</taxon>
        <taxon>Tylenchina</taxon>
        <taxon>Tylenchomorpha</taxon>
        <taxon>Tylenchoidea</taxon>
        <taxon>Meloidogynidae</taxon>
        <taxon>Meloidogyninae</taxon>
        <taxon>Meloidogyne</taxon>
    </lineage>
</organism>
<reference evidence="9" key="1">
    <citation type="submission" date="2022-11" db="UniProtKB">
        <authorList>
            <consortium name="WormBaseParasite"/>
        </authorList>
    </citation>
    <scope>IDENTIFICATION</scope>
</reference>
<evidence type="ECO:0000313" key="9">
    <source>
        <dbReference type="WBParaSite" id="scf7180000417908.g1894"/>
    </source>
</evidence>
<dbReference type="Gene3D" id="1.10.3430.10">
    <property type="entry name" value="Ammonium transporter AmtB like domains"/>
    <property type="match status" value="2"/>
</dbReference>
<feature type="domain" description="Ammonium transporter AmtB-like" evidence="7">
    <location>
        <begin position="5"/>
        <end position="184"/>
    </location>
</feature>
<dbReference type="InterPro" id="IPR002229">
    <property type="entry name" value="RhesusRHD"/>
</dbReference>
<evidence type="ECO:0000256" key="4">
    <source>
        <dbReference type="ARBA" id="ARBA00022989"/>
    </source>
</evidence>
<dbReference type="PANTHER" id="PTHR11730:SF60">
    <property type="entry name" value="RH50, ISOFORM D"/>
    <property type="match status" value="1"/>
</dbReference>
<evidence type="ECO:0000256" key="6">
    <source>
        <dbReference type="SAM" id="Phobius"/>
    </source>
</evidence>
<evidence type="ECO:0000256" key="5">
    <source>
        <dbReference type="ARBA" id="ARBA00023136"/>
    </source>
</evidence>
<accession>A0A915NF72</accession>
<dbReference type="SUPFAM" id="SSF111352">
    <property type="entry name" value="Ammonium transporter"/>
    <property type="match status" value="1"/>
</dbReference>
<dbReference type="GO" id="GO:0097272">
    <property type="term" value="P:ammonium homeostasis"/>
    <property type="evidence" value="ECO:0007669"/>
    <property type="project" value="TreeGrafter"/>
</dbReference>
<dbReference type="PANTHER" id="PTHR11730">
    <property type="entry name" value="AMMONIUM TRANSPORTER"/>
    <property type="match status" value="1"/>
</dbReference>
<evidence type="ECO:0000256" key="3">
    <source>
        <dbReference type="ARBA" id="ARBA00022692"/>
    </source>
</evidence>
<dbReference type="Pfam" id="PF00909">
    <property type="entry name" value="Ammonium_transp"/>
    <property type="match status" value="1"/>
</dbReference>
<proteinExistence type="inferred from homology"/>
<dbReference type="InterPro" id="IPR029020">
    <property type="entry name" value="Ammonium/urea_transptr"/>
</dbReference>
<comment type="subcellular location">
    <subcellularLocation>
        <location evidence="1">Membrane</location>
        <topology evidence="1">Multi-pass membrane protein</topology>
    </subcellularLocation>
</comment>
<dbReference type="AlphaFoldDB" id="A0A915NF72"/>
<feature type="transmembrane region" description="Helical" evidence="6">
    <location>
        <begin position="35"/>
        <end position="54"/>
    </location>
</feature>
<comment type="similarity">
    <text evidence="2">Belongs to the ammonium transporter (TC 2.A.49) family. Rh subfamily.</text>
</comment>
<protein>
    <submittedName>
        <fullName evidence="9">Ammonium transporter AmtB-like domain-containing protein</fullName>
    </submittedName>
</protein>
<feature type="transmembrane region" description="Helical" evidence="6">
    <location>
        <begin position="123"/>
        <end position="143"/>
    </location>
</feature>
<evidence type="ECO:0000256" key="2">
    <source>
        <dbReference type="ARBA" id="ARBA00011036"/>
    </source>
</evidence>
<feature type="transmembrane region" description="Helical" evidence="6">
    <location>
        <begin position="6"/>
        <end position="28"/>
    </location>
</feature>
<keyword evidence="4 6" id="KW-1133">Transmembrane helix</keyword>
<sequence>LDNFNISSLINADYTAAVVLISFGALCGKLSPMQYLLMALIEAPFSIFNEYIVVKILGVQDLGGSMIIHVFGAVFGLIAGRVLFTKTWRDSEHLGTTGFLWVFWPSFNAANAFGADARNRSIVNTYTALIGSTITAFVVSSFYNKKENFNVRHLVNAPLAGGVALGACANILLAPFDALAIGVVNYNFSSRIIQSGRTQSQQALFQLCGLVVTLLLAGVVGAITGLILKLNWLTHVPDSKVYCDDNFFDVPEDYEFTTRISSNIEHLEFTEMKPTNEKSKLMPSVML</sequence>
<dbReference type="Proteomes" id="UP000887560">
    <property type="component" value="Unplaced"/>
</dbReference>
<feature type="transmembrane region" description="Helical" evidence="6">
    <location>
        <begin position="163"/>
        <end position="184"/>
    </location>
</feature>
<feature type="transmembrane region" description="Helical" evidence="6">
    <location>
        <begin position="204"/>
        <end position="228"/>
    </location>
</feature>
<dbReference type="GO" id="GO:0008519">
    <property type="term" value="F:ammonium channel activity"/>
    <property type="evidence" value="ECO:0007669"/>
    <property type="project" value="InterPro"/>
</dbReference>
<evidence type="ECO:0000313" key="8">
    <source>
        <dbReference type="Proteomes" id="UP000887560"/>
    </source>
</evidence>